<feature type="compositionally biased region" description="Acidic residues" evidence="1">
    <location>
        <begin position="187"/>
        <end position="197"/>
    </location>
</feature>
<gene>
    <name evidence="2" type="ORF">BJ878DRAFT_544587</name>
</gene>
<dbReference type="EMBL" id="MU254114">
    <property type="protein sequence ID" value="KAG9242092.1"/>
    <property type="molecule type" value="Genomic_DNA"/>
</dbReference>
<name>A0A9P7YYK8_9HELO</name>
<keyword evidence="3" id="KW-1185">Reference proteome</keyword>
<sequence>MCRLIFIAHACGHLIEVGTTQCELWTNTDTICDQPTDNSEEEDAPCYECTIRKCAAECDLEDLNIRAYNLLQNLEEHVTDTRMRSDFSEKVTASAMKAMKQYIDMYSAKVKLVDWELRQERVKRVAERERRLGEREKWIQEREVRNSEIERRVGLMRVEIENEILSLDGDRSFANASEEFGPMTAEMEQETQQAEEETSQKIPPNTEAERGRLRELETKVEHVDRFWRDQVRGHETQLEAAGRSHSTWRVAPIMVKLDAAHNIWNNRMKEAFDEATAALSSSYTSFRTGVDIKVQGVTSRKMNSLEEDVLDIVNRWHKERSGYQTTMNAFQVKSLGIISYKDVITKCSKARDELLKARFELAEEELSNGSK</sequence>
<feature type="region of interest" description="Disordered" evidence="1">
    <location>
        <begin position="185"/>
        <end position="210"/>
    </location>
</feature>
<dbReference type="OrthoDB" id="10569002at2759"/>
<comment type="caution">
    <text evidence="2">The sequence shown here is derived from an EMBL/GenBank/DDBJ whole genome shotgun (WGS) entry which is preliminary data.</text>
</comment>
<dbReference type="Proteomes" id="UP000887226">
    <property type="component" value="Unassembled WGS sequence"/>
</dbReference>
<protein>
    <submittedName>
        <fullName evidence="2">Uncharacterized protein</fullName>
    </submittedName>
</protein>
<proteinExistence type="predicted"/>
<accession>A0A9P7YYK8</accession>
<dbReference type="AlphaFoldDB" id="A0A9P7YYK8"/>
<reference evidence="2" key="1">
    <citation type="journal article" date="2021" name="IMA Fungus">
        <title>Genomic characterization of three marine fungi, including Emericellopsis atlantica sp. nov. with signatures of a generalist lifestyle and marine biomass degradation.</title>
        <authorList>
            <person name="Hagestad O.C."/>
            <person name="Hou L."/>
            <person name="Andersen J.H."/>
            <person name="Hansen E.H."/>
            <person name="Altermark B."/>
            <person name="Li C."/>
            <person name="Kuhnert E."/>
            <person name="Cox R.J."/>
            <person name="Crous P.W."/>
            <person name="Spatafora J.W."/>
            <person name="Lail K."/>
            <person name="Amirebrahimi M."/>
            <person name="Lipzen A."/>
            <person name="Pangilinan J."/>
            <person name="Andreopoulos W."/>
            <person name="Hayes R.D."/>
            <person name="Ng V."/>
            <person name="Grigoriev I.V."/>
            <person name="Jackson S.A."/>
            <person name="Sutton T.D.S."/>
            <person name="Dobson A.D.W."/>
            <person name="Rama T."/>
        </authorList>
    </citation>
    <scope>NUCLEOTIDE SEQUENCE</scope>
    <source>
        <strain evidence="2">TRa3180A</strain>
    </source>
</reference>
<organism evidence="2 3">
    <name type="scientific">Calycina marina</name>
    <dbReference type="NCBI Taxonomy" id="1763456"/>
    <lineage>
        <taxon>Eukaryota</taxon>
        <taxon>Fungi</taxon>
        <taxon>Dikarya</taxon>
        <taxon>Ascomycota</taxon>
        <taxon>Pezizomycotina</taxon>
        <taxon>Leotiomycetes</taxon>
        <taxon>Helotiales</taxon>
        <taxon>Pezizellaceae</taxon>
        <taxon>Calycina</taxon>
    </lineage>
</organism>
<evidence type="ECO:0000313" key="3">
    <source>
        <dbReference type="Proteomes" id="UP000887226"/>
    </source>
</evidence>
<evidence type="ECO:0000256" key="1">
    <source>
        <dbReference type="SAM" id="MobiDB-lite"/>
    </source>
</evidence>
<evidence type="ECO:0000313" key="2">
    <source>
        <dbReference type="EMBL" id="KAG9242092.1"/>
    </source>
</evidence>